<sequence length="163" mass="19062">MRNTAHHIMKKETCQLACENPLFVIHAHALPQDFRPPATGSSSGLSLEFLWRLFSKLKWLVQFGIKHLEELQANFFVHSVGFSDPCQSYSAYEAQKLCHQSFDVRPNTKSIKTKMMSLRWMALFFPFTRDRTKWHKIDQNQVVCTERKGLRVMGKEMRRENGS</sequence>
<proteinExistence type="predicted"/>
<comment type="caution">
    <text evidence="1">The sequence shown here is derived from an EMBL/GenBank/DDBJ whole genome shotgun (WGS) entry which is preliminary data.</text>
</comment>
<reference evidence="1 2" key="1">
    <citation type="journal article" date="2023" name="Hortic Res">
        <title>Pangenome of water caltrop reveals structural variations and asymmetric subgenome divergence after allopolyploidization.</title>
        <authorList>
            <person name="Zhang X."/>
            <person name="Chen Y."/>
            <person name="Wang L."/>
            <person name="Yuan Y."/>
            <person name="Fang M."/>
            <person name="Shi L."/>
            <person name="Lu R."/>
            <person name="Comes H.P."/>
            <person name="Ma Y."/>
            <person name="Chen Y."/>
            <person name="Huang G."/>
            <person name="Zhou Y."/>
            <person name="Zheng Z."/>
            <person name="Qiu Y."/>
        </authorList>
    </citation>
    <scope>NUCLEOTIDE SEQUENCE [LARGE SCALE GENOMIC DNA]</scope>
    <source>
        <strain evidence="1">F231</strain>
    </source>
</reference>
<accession>A0AAN7RLI9</accession>
<evidence type="ECO:0000313" key="2">
    <source>
        <dbReference type="Proteomes" id="UP001346149"/>
    </source>
</evidence>
<evidence type="ECO:0000313" key="1">
    <source>
        <dbReference type="EMBL" id="KAK4802336.1"/>
    </source>
</evidence>
<dbReference type="EMBL" id="JAXQNO010000002">
    <property type="protein sequence ID" value="KAK4802336.1"/>
    <property type="molecule type" value="Genomic_DNA"/>
</dbReference>
<gene>
    <name evidence="1" type="ORF">SAY86_000539</name>
</gene>
<name>A0AAN7RLI9_TRANT</name>
<dbReference type="Proteomes" id="UP001346149">
    <property type="component" value="Unassembled WGS sequence"/>
</dbReference>
<protein>
    <submittedName>
        <fullName evidence="1">Uncharacterized protein</fullName>
    </submittedName>
</protein>
<dbReference type="AlphaFoldDB" id="A0AAN7RLI9"/>
<organism evidence="1 2">
    <name type="scientific">Trapa natans</name>
    <name type="common">Water chestnut</name>
    <dbReference type="NCBI Taxonomy" id="22666"/>
    <lineage>
        <taxon>Eukaryota</taxon>
        <taxon>Viridiplantae</taxon>
        <taxon>Streptophyta</taxon>
        <taxon>Embryophyta</taxon>
        <taxon>Tracheophyta</taxon>
        <taxon>Spermatophyta</taxon>
        <taxon>Magnoliopsida</taxon>
        <taxon>eudicotyledons</taxon>
        <taxon>Gunneridae</taxon>
        <taxon>Pentapetalae</taxon>
        <taxon>rosids</taxon>
        <taxon>malvids</taxon>
        <taxon>Myrtales</taxon>
        <taxon>Lythraceae</taxon>
        <taxon>Trapa</taxon>
    </lineage>
</organism>
<keyword evidence="2" id="KW-1185">Reference proteome</keyword>